<protein>
    <submittedName>
        <fullName evidence="2">Uncharacterized protein</fullName>
    </submittedName>
</protein>
<reference evidence="2 3" key="1">
    <citation type="submission" date="2024-04" db="EMBL/GenBank/DDBJ databases">
        <title>Phyllosticta paracitricarpa is synonymous to the EU quarantine fungus P. citricarpa based on phylogenomic analyses.</title>
        <authorList>
            <consortium name="Lawrence Berkeley National Laboratory"/>
            <person name="Van Ingen-Buijs V.A."/>
            <person name="Van Westerhoven A.C."/>
            <person name="Haridas S."/>
            <person name="Skiadas P."/>
            <person name="Martin F."/>
            <person name="Groenewald J.Z."/>
            <person name="Crous P.W."/>
            <person name="Seidl M.F."/>
        </authorList>
    </citation>
    <scope>NUCLEOTIDE SEQUENCE [LARGE SCALE GENOMIC DNA]</scope>
    <source>
        <strain evidence="2 3">CBS 123374</strain>
    </source>
</reference>
<feature type="region of interest" description="Disordered" evidence="1">
    <location>
        <begin position="326"/>
        <end position="351"/>
    </location>
</feature>
<organism evidence="2 3">
    <name type="scientific">Phyllosticta capitalensis</name>
    <dbReference type="NCBI Taxonomy" id="121624"/>
    <lineage>
        <taxon>Eukaryota</taxon>
        <taxon>Fungi</taxon>
        <taxon>Dikarya</taxon>
        <taxon>Ascomycota</taxon>
        <taxon>Pezizomycotina</taxon>
        <taxon>Dothideomycetes</taxon>
        <taxon>Dothideomycetes incertae sedis</taxon>
        <taxon>Botryosphaeriales</taxon>
        <taxon>Phyllostictaceae</taxon>
        <taxon>Phyllosticta</taxon>
    </lineage>
</organism>
<proteinExistence type="predicted"/>
<feature type="region of interest" description="Disordered" evidence="1">
    <location>
        <begin position="15"/>
        <end position="119"/>
    </location>
</feature>
<feature type="compositionally biased region" description="Basic residues" evidence="1">
    <location>
        <begin position="736"/>
        <end position="746"/>
    </location>
</feature>
<feature type="compositionally biased region" description="Low complexity" evidence="1">
    <location>
        <begin position="275"/>
        <end position="286"/>
    </location>
</feature>
<feature type="region of interest" description="Disordered" evidence="1">
    <location>
        <begin position="548"/>
        <end position="746"/>
    </location>
</feature>
<comment type="caution">
    <text evidence="2">The sequence shown here is derived from an EMBL/GenBank/DDBJ whole genome shotgun (WGS) entry which is preliminary data.</text>
</comment>
<feature type="compositionally biased region" description="Acidic residues" evidence="1">
    <location>
        <begin position="564"/>
        <end position="580"/>
    </location>
</feature>
<feature type="region of interest" description="Disordered" evidence="1">
    <location>
        <begin position="392"/>
        <end position="436"/>
    </location>
</feature>
<evidence type="ECO:0000313" key="3">
    <source>
        <dbReference type="Proteomes" id="UP001492380"/>
    </source>
</evidence>
<evidence type="ECO:0000256" key="1">
    <source>
        <dbReference type="SAM" id="MobiDB-lite"/>
    </source>
</evidence>
<sequence length="746" mass="82542">MFLSMLTADAAAQHGHEFSAPRANTLPSSRQSAPPRSPLNVFSSSVRPQRPQPTPLHDRKSLTSETYPPPPLRRESTLPPPKPQRSITFAMQTQDMEQSRPPSLRSNTTTSTEGRLRNGRTLRPKTTFALAHPPPRVGPFLRPRVLLQLHQSSANSRPRPAYEAIPSTKFAPKLKKKFQRLFELRNKLGPDDFVIVKAETYGADHRDGDEEKLENREVIAVVCYNAKDEKTEICMDDNTIWSTSQMPNGGYEFLSTDSHGLQTKRRWVIKPNKRVSTVSSTPQTPSSDERKFNFSTISPDTRRHPVIASMTRASIDVWDQYSMPSPTLASPARSPDASDVTEPTYPESPRPVFVTDDSLRKFILVSGVWIAFRERWSAVFKYDDPSYCRARDSVLSDPTSSPVRAGAPNRVVSMSSMTGSTSRSSSPSASEHRSNCSAHNLRTVSRLLLHRNQALAALNGDGGCSESGSNSSANAGQNRSRRANSTGASFLRRPSKRKQNRDTRASSCSREPNPYLAEDDMFADAAHAPSKRVTLTKAHVILPAIEDRKNSGEYASGDESSSSSDDDDDSGSDSESDSDDQPTPRANSQHFPALPSSTAPSKAAHQHRASLQVPRSSHQDHRASLQVTRSPHQQDLLHPHSHRSLLRSKSASPSKPDTRRSSWRPSSHRERSKPGHVGTVEEMDGGLESGESTPTQLRGEVKKGGAVEERERGRSRGKDRSGNEKEKEKRMSVRGLLRRVVGKRGN</sequence>
<name>A0ABR1YSV6_9PEZI</name>
<feature type="compositionally biased region" description="Low complexity" evidence="1">
    <location>
        <begin position="413"/>
        <end position="429"/>
    </location>
</feature>
<feature type="compositionally biased region" description="Polar residues" evidence="1">
    <location>
        <begin position="584"/>
        <end position="600"/>
    </location>
</feature>
<feature type="region of interest" description="Disordered" evidence="1">
    <location>
        <begin position="273"/>
        <end position="295"/>
    </location>
</feature>
<feature type="region of interest" description="Disordered" evidence="1">
    <location>
        <begin position="461"/>
        <end position="515"/>
    </location>
</feature>
<dbReference type="EMBL" id="JBBWRZ010000004">
    <property type="protein sequence ID" value="KAK8238060.1"/>
    <property type="molecule type" value="Genomic_DNA"/>
</dbReference>
<keyword evidence="3" id="KW-1185">Reference proteome</keyword>
<accession>A0ABR1YSV6</accession>
<feature type="compositionally biased region" description="Basic and acidic residues" evidence="1">
    <location>
        <begin position="699"/>
        <end position="731"/>
    </location>
</feature>
<gene>
    <name evidence="2" type="ORF">HDK90DRAFT_509731</name>
</gene>
<feature type="compositionally biased region" description="Polar residues" evidence="1">
    <location>
        <begin position="85"/>
        <end position="113"/>
    </location>
</feature>
<dbReference type="Proteomes" id="UP001492380">
    <property type="component" value="Unassembled WGS sequence"/>
</dbReference>
<feature type="compositionally biased region" description="Low complexity" evidence="1">
    <location>
        <begin position="466"/>
        <end position="478"/>
    </location>
</feature>
<evidence type="ECO:0000313" key="2">
    <source>
        <dbReference type="EMBL" id="KAK8238060.1"/>
    </source>
</evidence>